<dbReference type="PANTHER" id="PTHR11717:SF31">
    <property type="entry name" value="LOW MOLECULAR WEIGHT PROTEIN-TYROSINE-PHOSPHATASE ETP-RELATED"/>
    <property type="match status" value="1"/>
</dbReference>
<protein>
    <submittedName>
        <fullName evidence="2">Low molecular weight phosphatase family protein</fullName>
    </submittedName>
</protein>
<organism evidence="2 3">
    <name type="scientific">Goekera deserti</name>
    <dbReference type="NCBI Taxonomy" id="2497753"/>
    <lineage>
        <taxon>Bacteria</taxon>
        <taxon>Bacillati</taxon>
        <taxon>Actinomycetota</taxon>
        <taxon>Actinomycetes</taxon>
        <taxon>Geodermatophilales</taxon>
        <taxon>Geodermatophilaceae</taxon>
        <taxon>Goekera</taxon>
    </lineage>
</organism>
<name>A0A7K3WH44_9ACTN</name>
<evidence type="ECO:0000259" key="1">
    <source>
        <dbReference type="SMART" id="SM00226"/>
    </source>
</evidence>
<gene>
    <name evidence="2" type="ORF">G1H19_13645</name>
</gene>
<dbReference type="Gene3D" id="3.40.50.2300">
    <property type="match status" value="1"/>
</dbReference>
<proteinExistence type="predicted"/>
<dbReference type="InterPro" id="IPR050438">
    <property type="entry name" value="LMW_PTPase"/>
</dbReference>
<dbReference type="GO" id="GO:0004725">
    <property type="term" value="F:protein tyrosine phosphatase activity"/>
    <property type="evidence" value="ECO:0007669"/>
    <property type="project" value="TreeGrafter"/>
</dbReference>
<dbReference type="Pfam" id="PF01451">
    <property type="entry name" value="LMWPc"/>
    <property type="match status" value="1"/>
</dbReference>
<comment type="caution">
    <text evidence="2">The sequence shown here is derived from an EMBL/GenBank/DDBJ whole genome shotgun (WGS) entry which is preliminary data.</text>
</comment>
<dbReference type="AlphaFoldDB" id="A0A7K3WH44"/>
<dbReference type="InterPro" id="IPR036196">
    <property type="entry name" value="Ptyr_pPase_sf"/>
</dbReference>
<accession>A0A7K3WH44</accession>
<dbReference type="SUPFAM" id="SSF52788">
    <property type="entry name" value="Phosphotyrosine protein phosphatases I"/>
    <property type="match status" value="1"/>
</dbReference>
<evidence type="ECO:0000313" key="3">
    <source>
        <dbReference type="Proteomes" id="UP000470470"/>
    </source>
</evidence>
<dbReference type="InterPro" id="IPR023485">
    <property type="entry name" value="Ptyr_pPase"/>
</dbReference>
<dbReference type="SMART" id="SM00226">
    <property type="entry name" value="LMWPc"/>
    <property type="match status" value="1"/>
</dbReference>
<dbReference type="PANTHER" id="PTHR11717">
    <property type="entry name" value="LOW MOLECULAR WEIGHT PROTEIN TYROSINE PHOSPHATASE"/>
    <property type="match status" value="1"/>
</dbReference>
<dbReference type="RefSeq" id="WP_152729430.1">
    <property type="nucleotide sequence ID" value="NZ_JAABOZ010000003.1"/>
</dbReference>
<reference evidence="2 3" key="1">
    <citation type="submission" date="2020-02" db="EMBL/GenBank/DDBJ databases">
        <title>The whole genome sequence of CPCC 205119.</title>
        <authorList>
            <person name="Jiang Z."/>
        </authorList>
    </citation>
    <scope>NUCLEOTIDE SEQUENCE [LARGE SCALE GENOMIC DNA]</scope>
    <source>
        <strain evidence="2 3">CPCC 205119</strain>
    </source>
</reference>
<keyword evidence="3" id="KW-1185">Reference proteome</keyword>
<sequence length="204" mass="21320">MRILFVGTGNICRSAVAERLSQSYLDAAIGEGGRPLDVLSAGSCADVGSAMHPASRSALGALGGTGAGFVAQQLDADLLRPADLVLTMTERLRDDVLRLNPTGLRRTFTLREAADLLAALPAITAPLALNGEQHARTVVMMLADARRVRRAASSENDVSDPSGEPVAAHHRVVSEIAVLLQPLLHALVLPEYASILRTSTGAAA</sequence>
<feature type="domain" description="Phosphotyrosine protein phosphatase I" evidence="1">
    <location>
        <begin position="1"/>
        <end position="186"/>
    </location>
</feature>
<dbReference type="Proteomes" id="UP000470470">
    <property type="component" value="Unassembled WGS sequence"/>
</dbReference>
<evidence type="ECO:0000313" key="2">
    <source>
        <dbReference type="EMBL" id="NEL55040.1"/>
    </source>
</evidence>
<dbReference type="EMBL" id="JAAGWK010000019">
    <property type="protein sequence ID" value="NEL55040.1"/>
    <property type="molecule type" value="Genomic_DNA"/>
</dbReference>